<gene>
    <name evidence="3" type="ORF">CTEN0397_LOCUS2195</name>
</gene>
<accession>A0A7S1CX35</accession>
<dbReference type="AlphaFoldDB" id="A0A7S1CX35"/>
<dbReference type="EMBL" id="HBFW01003370">
    <property type="protein sequence ID" value="CAD8931173.1"/>
    <property type="molecule type" value="Transcribed_RNA"/>
</dbReference>
<feature type="compositionally biased region" description="Basic and acidic residues" evidence="2">
    <location>
        <begin position="206"/>
        <end position="222"/>
    </location>
</feature>
<feature type="region of interest" description="Disordered" evidence="2">
    <location>
        <begin position="204"/>
        <end position="251"/>
    </location>
</feature>
<organism evidence="3">
    <name type="scientific">Cyclophora tenuis</name>
    <name type="common">Marine diatom</name>
    <dbReference type="NCBI Taxonomy" id="216820"/>
    <lineage>
        <taxon>Eukaryota</taxon>
        <taxon>Sar</taxon>
        <taxon>Stramenopiles</taxon>
        <taxon>Ochrophyta</taxon>
        <taxon>Bacillariophyta</taxon>
        <taxon>Fragilariophyceae</taxon>
        <taxon>Fragilariophycidae</taxon>
        <taxon>Cyclophorales</taxon>
        <taxon>Cyclophoraceae</taxon>
        <taxon>Cyclophora</taxon>
    </lineage>
</organism>
<feature type="compositionally biased region" description="Basic and acidic residues" evidence="2">
    <location>
        <begin position="42"/>
        <end position="54"/>
    </location>
</feature>
<reference evidence="3" key="1">
    <citation type="submission" date="2021-01" db="EMBL/GenBank/DDBJ databases">
        <authorList>
            <person name="Corre E."/>
            <person name="Pelletier E."/>
            <person name="Niang G."/>
            <person name="Scheremetjew M."/>
            <person name="Finn R."/>
            <person name="Kale V."/>
            <person name="Holt S."/>
            <person name="Cochrane G."/>
            <person name="Meng A."/>
            <person name="Brown T."/>
            <person name="Cohen L."/>
        </authorList>
    </citation>
    <scope>NUCLEOTIDE SEQUENCE</scope>
    <source>
        <strain evidence="3">ECT3854</strain>
    </source>
</reference>
<evidence type="ECO:0000256" key="1">
    <source>
        <dbReference type="SAM" id="Coils"/>
    </source>
</evidence>
<sequence length="271" mass="29831">MSPTYDWDNSSQLTMESDSNSNNFHHHVLGAFPTVPNSPIATRDETRDETREEPGSPVSPPKLNSNASQTSFEAGTRQAENSSVKENISAGRAIFADESLLQETNDNDYHVPGRRRQYSFDQDKSKGALEERSLANGLGIHRAKTEAAMSVARLKAAKKQIARKKEELAAAAAAAAAAEEESPGISRMTTEEFLHYSEHALLTIRSNREKEDTTSQRLDFDGKGTSSPPDQTKEKEMDGGNNNSEYVDGNALQVADEVASEVDKILQRFRE</sequence>
<evidence type="ECO:0000313" key="3">
    <source>
        <dbReference type="EMBL" id="CAD8931173.1"/>
    </source>
</evidence>
<keyword evidence="1" id="KW-0175">Coiled coil</keyword>
<protein>
    <submittedName>
        <fullName evidence="3">Uncharacterized protein</fullName>
    </submittedName>
</protein>
<feature type="coiled-coil region" evidence="1">
    <location>
        <begin position="151"/>
        <end position="181"/>
    </location>
</feature>
<feature type="compositionally biased region" description="Polar residues" evidence="2">
    <location>
        <begin position="62"/>
        <end position="86"/>
    </location>
</feature>
<evidence type="ECO:0000256" key="2">
    <source>
        <dbReference type="SAM" id="MobiDB-lite"/>
    </source>
</evidence>
<name>A0A7S1CX35_CYCTE</name>
<feature type="region of interest" description="Disordered" evidence="2">
    <location>
        <begin position="1"/>
        <end position="128"/>
    </location>
</feature>
<feature type="compositionally biased region" description="Polar residues" evidence="2">
    <location>
        <begin position="1"/>
        <end position="23"/>
    </location>
</feature>
<proteinExistence type="predicted"/>